<feature type="compositionally biased region" description="Polar residues" evidence="9">
    <location>
        <begin position="284"/>
        <end position="295"/>
    </location>
</feature>
<evidence type="ECO:0000313" key="11">
    <source>
        <dbReference type="EnsemblPlants" id="AET2Gv20431200.3"/>
    </source>
</evidence>
<organism evidence="11 12">
    <name type="scientific">Aegilops tauschii subsp. strangulata</name>
    <name type="common">Goatgrass</name>
    <dbReference type="NCBI Taxonomy" id="200361"/>
    <lineage>
        <taxon>Eukaryota</taxon>
        <taxon>Viridiplantae</taxon>
        <taxon>Streptophyta</taxon>
        <taxon>Embryophyta</taxon>
        <taxon>Tracheophyta</taxon>
        <taxon>Spermatophyta</taxon>
        <taxon>Magnoliopsida</taxon>
        <taxon>Liliopsida</taxon>
        <taxon>Poales</taxon>
        <taxon>Poaceae</taxon>
        <taxon>BOP clade</taxon>
        <taxon>Pooideae</taxon>
        <taxon>Triticodae</taxon>
        <taxon>Triticeae</taxon>
        <taxon>Triticinae</taxon>
        <taxon>Aegilops</taxon>
    </lineage>
</organism>
<keyword evidence="8" id="KW-0175">Coiled coil</keyword>
<feature type="coiled-coil region" evidence="8">
    <location>
        <begin position="315"/>
        <end position="356"/>
    </location>
</feature>
<dbReference type="SMART" id="SM00415">
    <property type="entry name" value="HSF"/>
    <property type="match status" value="1"/>
</dbReference>
<dbReference type="PANTHER" id="PTHR10015:SF337">
    <property type="entry name" value="HEAT STRESS TRANSCRIPTION FACTOR A-3"/>
    <property type="match status" value="1"/>
</dbReference>
<dbReference type="PRINTS" id="PR00056">
    <property type="entry name" value="HSFDOMAIN"/>
</dbReference>
<keyword evidence="4" id="KW-0346">Stress response</keyword>
<evidence type="ECO:0000256" key="5">
    <source>
        <dbReference type="ARBA" id="ARBA00023125"/>
    </source>
</evidence>
<evidence type="ECO:0000256" key="3">
    <source>
        <dbReference type="ARBA" id="ARBA00022553"/>
    </source>
</evidence>
<evidence type="ECO:0000256" key="1">
    <source>
        <dbReference type="ARBA" id="ARBA00004123"/>
    </source>
</evidence>
<evidence type="ECO:0000256" key="4">
    <source>
        <dbReference type="ARBA" id="ARBA00023016"/>
    </source>
</evidence>
<proteinExistence type="inferred from homology"/>
<sequence>MASAGCTFLSFPPPESQIFPAPPCPAWARAAAIRPAAKCPRACRLRPGAAVKRHAGARHALSASATAAATRRARRRQQYVGFTRTEAYKRRAAPLRPAPHRPFRPPASARRMDHTHTGINTTPAAVTASASMDAALLLEPKLEMMQQQQPSPAGHYAALDHHLIPPPPALVVPCEPPRPLEALLQGPQLPPFLSKTYDLVSEPQLDGVISWGPAGNSFVVWNPSTFARDVLPHNFKHNNFSSFVRQLNTYGFRKVHADRWEFAHEGFLRGSKHLLKTIVRRRSSPTQQSSLQPGSSIFRKIQSGSSGESTVDPELRSLRREKNALLQEVARLKEEHNQTIEHMNALNQRLETAEDRQKQVVSFLAKLLQNPDFLRQLKMHRERRDGIDSARVKRKFLKHVPHGSRDSGDSSSPRTAESTCSPAHPVAHDAIADLQSFLLEDTDLSDGMMPGNFGLDGVEASEDIGALVQVFDQQDPGTGAELLGIPPVSGAAHCQDLTVGRSKGKNVMCPGGTDGTSSQADCLVPLPGNVGKLMDADGEQIWGADTFFQSSCSGTSQQTYVSDPYLIAIPDKHEKFWEVDFEALDDGDLHLDKCVIGDPALEQHRGNMKP</sequence>
<dbReference type="GO" id="GO:0034605">
    <property type="term" value="P:cellular response to heat"/>
    <property type="evidence" value="ECO:0007669"/>
    <property type="project" value="TreeGrafter"/>
</dbReference>
<reference evidence="12" key="2">
    <citation type="journal article" date="2017" name="Nat. Plants">
        <title>The Aegilops tauschii genome reveals multiple impacts of transposons.</title>
        <authorList>
            <person name="Zhao G."/>
            <person name="Zou C."/>
            <person name="Li K."/>
            <person name="Wang K."/>
            <person name="Li T."/>
            <person name="Gao L."/>
            <person name="Zhang X."/>
            <person name="Wang H."/>
            <person name="Yang Z."/>
            <person name="Liu X."/>
            <person name="Jiang W."/>
            <person name="Mao L."/>
            <person name="Kong X."/>
            <person name="Jiao Y."/>
            <person name="Jia J."/>
        </authorList>
    </citation>
    <scope>NUCLEOTIDE SEQUENCE [LARGE SCALE GENOMIC DNA]</scope>
    <source>
        <strain evidence="12">cv. AL8/78</strain>
    </source>
</reference>
<feature type="compositionally biased region" description="Basic residues" evidence="9">
    <location>
        <begin position="94"/>
        <end position="103"/>
    </location>
</feature>
<dbReference type="InterPro" id="IPR036388">
    <property type="entry name" value="WH-like_DNA-bd_sf"/>
</dbReference>
<comment type="subcellular location">
    <subcellularLocation>
        <location evidence="1">Nucleus</location>
    </subcellularLocation>
</comment>
<keyword evidence="5" id="KW-0238">DNA-binding</keyword>
<dbReference type="STRING" id="200361.A0A453BAS8"/>
<comment type="similarity">
    <text evidence="7">Belongs to the HSF family.</text>
</comment>
<feature type="region of interest" description="Disordered" evidence="9">
    <location>
        <begin position="282"/>
        <end position="313"/>
    </location>
</feature>
<feature type="region of interest" description="Disordered" evidence="9">
    <location>
        <begin position="94"/>
        <end position="113"/>
    </location>
</feature>
<dbReference type="InterPro" id="IPR036390">
    <property type="entry name" value="WH_DNA-bd_sf"/>
</dbReference>
<dbReference type="SUPFAM" id="SSF46785">
    <property type="entry name" value="Winged helix' DNA-binding domain"/>
    <property type="match status" value="1"/>
</dbReference>
<evidence type="ECO:0000313" key="12">
    <source>
        <dbReference type="Proteomes" id="UP000015105"/>
    </source>
</evidence>
<reference evidence="12" key="1">
    <citation type="journal article" date="2014" name="Science">
        <title>Ancient hybridizations among the ancestral genomes of bread wheat.</title>
        <authorList>
            <consortium name="International Wheat Genome Sequencing Consortium,"/>
            <person name="Marcussen T."/>
            <person name="Sandve S.R."/>
            <person name="Heier L."/>
            <person name="Spannagl M."/>
            <person name="Pfeifer M."/>
            <person name="Jakobsen K.S."/>
            <person name="Wulff B.B."/>
            <person name="Steuernagel B."/>
            <person name="Mayer K.F."/>
            <person name="Olsen O.A."/>
        </authorList>
    </citation>
    <scope>NUCLEOTIDE SEQUENCE [LARGE SCALE GENOMIC DNA]</scope>
    <source>
        <strain evidence="12">cv. AL8/78</strain>
    </source>
</reference>
<evidence type="ECO:0000256" key="2">
    <source>
        <dbReference type="ARBA" id="ARBA00011233"/>
    </source>
</evidence>
<dbReference type="PROSITE" id="PS00434">
    <property type="entry name" value="HSF_DOMAIN"/>
    <property type="match status" value="1"/>
</dbReference>
<evidence type="ECO:0000259" key="10">
    <source>
        <dbReference type="PROSITE" id="PS00434"/>
    </source>
</evidence>
<name>A0A453BAS8_AEGTS</name>
<feature type="domain" description="HSF-type DNA-binding" evidence="10">
    <location>
        <begin position="231"/>
        <end position="255"/>
    </location>
</feature>
<dbReference type="AlphaFoldDB" id="A0A453BAS8"/>
<feature type="region of interest" description="Disordered" evidence="9">
    <location>
        <begin position="396"/>
        <end position="423"/>
    </location>
</feature>
<dbReference type="PANTHER" id="PTHR10015">
    <property type="entry name" value="HEAT SHOCK TRANSCRIPTION FACTOR"/>
    <property type="match status" value="1"/>
</dbReference>
<evidence type="ECO:0000256" key="8">
    <source>
        <dbReference type="SAM" id="Coils"/>
    </source>
</evidence>
<reference evidence="11" key="3">
    <citation type="journal article" date="2017" name="Nature">
        <title>Genome sequence of the progenitor of the wheat D genome Aegilops tauschii.</title>
        <authorList>
            <person name="Luo M.C."/>
            <person name="Gu Y.Q."/>
            <person name="Puiu D."/>
            <person name="Wang H."/>
            <person name="Twardziok S.O."/>
            <person name="Deal K.R."/>
            <person name="Huo N."/>
            <person name="Zhu T."/>
            <person name="Wang L."/>
            <person name="Wang Y."/>
            <person name="McGuire P.E."/>
            <person name="Liu S."/>
            <person name="Long H."/>
            <person name="Ramasamy R.K."/>
            <person name="Rodriguez J.C."/>
            <person name="Van S.L."/>
            <person name="Yuan L."/>
            <person name="Wang Z."/>
            <person name="Xia Z."/>
            <person name="Xiao L."/>
            <person name="Anderson O.D."/>
            <person name="Ouyang S."/>
            <person name="Liang Y."/>
            <person name="Zimin A.V."/>
            <person name="Pertea G."/>
            <person name="Qi P."/>
            <person name="Bennetzen J.L."/>
            <person name="Dai X."/>
            <person name="Dawson M.W."/>
            <person name="Muller H.G."/>
            <person name="Kugler K."/>
            <person name="Rivarola-Duarte L."/>
            <person name="Spannagl M."/>
            <person name="Mayer K.F.X."/>
            <person name="Lu F.H."/>
            <person name="Bevan M.W."/>
            <person name="Leroy P."/>
            <person name="Li P."/>
            <person name="You F.M."/>
            <person name="Sun Q."/>
            <person name="Liu Z."/>
            <person name="Lyons E."/>
            <person name="Wicker T."/>
            <person name="Salzberg S.L."/>
            <person name="Devos K.M."/>
            <person name="Dvorak J."/>
        </authorList>
    </citation>
    <scope>NUCLEOTIDE SEQUENCE [LARGE SCALE GENOMIC DNA]</scope>
    <source>
        <strain evidence="11">cv. AL8/78</strain>
    </source>
</reference>
<dbReference type="Gene3D" id="1.10.10.10">
    <property type="entry name" value="Winged helix-like DNA-binding domain superfamily/Winged helix DNA-binding domain"/>
    <property type="match status" value="1"/>
</dbReference>
<accession>A0A453BAS8</accession>
<keyword evidence="3" id="KW-0597">Phosphoprotein</keyword>
<evidence type="ECO:0000256" key="7">
    <source>
        <dbReference type="RuleBase" id="RU004020"/>
    </source>
</evidence>
<reference evidence="11" key="5">
    <citation type="journal article" date="2021" name="G3 (Bethesda)">
        <title>Aegilops tauschii genome assembly Aet v5.0 features greater sequence contiguity and improved annotation.</title>
        <authorList>
            <person name="Wang L."/>
            <person name="Zhu T."/>
            <person name="Rodriguez J.C."/>
            <person name="Deal K.R."/>
            <person name="Dubcovsky J."/>
            <person name="McGuire P.E."/>
            <person name="Lux T."/>
            <person name="Spannagl M."/>
            <person name="Mayer K.F.X."/>
            <person name="Baldrich P."/>
            <person name="Meyers B.C."/>
            <person name="Huo N."/>
            <person name="Gu Y.Q."/>
            <person name="Zhou H."/>
            <person name="Devos K.M."/>
            <person name="Bennetzen J.L."/>
            <person name="Unver T."/>
            <person name="Budak H."/>
            <person name="Gulick P.J."/>
            <person name="Galiba G."/>
            <person name="Kalapos B."/>
            <person name="Nelson D.R."/>
            <person name="Li P."/>
            <person name="You F.M."/>
            <person name="Luo M.C."/>
            <person name="Dvorak J."/>
        </authorList>
    </citation>
    <scope>NUCLEOTIDE SEQUENCE [LARGE SCALE GENOMIC DNA]</scope>
    <source>
        <strain evidence="11">cv. AL8/78</strain>
    </source>
</reference>
<evidence type="ECO:0000256" key="9">
    <source>
        <dbReference type="SAM" id="MobiDB-lite"/>
    </source>
</evidence>
<keyword evidence="6" id="KW-0539">Nucleus</keyword>
<comment type="subunit">
    <text evidence="2">Homotrimer.</text>
</comment>
<reference evidence="11" key="4">
    <citation type="submission" date="2019-03" db="UniProtKB">
        <authorList>
            <consortium name="EnsemblPlants"/>
        </authorList>
    </citation>
    <scope>IDENTIFICATION</scope>
</reference>
<dbReference type="GO" id="GO:0003700">
    <property type="term" value="F:DNA-binding transcription factor activity"/>
    <property type="evidence" value="ECO:0007669"/>
    <property type="project" value="InterPro"/>
</dbReference>
<dbReference type="EnsemblPlants" id="AET2Gv20431200.3">
    <property type="protein sequence ID" value="AET2Gv20431200.3"/>
    <property type="gene ID" value="AET2Gv20431200"/>
</dbReference>
<dbReference type="Proteomes" id="UP000015105">
    <property type="component" value="Chromosome 2D"/>
</dbReference>
<protein>
    <recommendedName>
        <fullName evidence="10">HSF-type DNA-binding domain-containing protein</fullName>
    </recommendedName>
</protein>
<dbReference type="GO" id="GO:0006357">
    <property type="term" value="P:regulation of transcription by RNA polymerase II"/>
    <property type="evidence" value="ECO:0007669"/>
    <property type="project" value="TreeGrafter"/>
</dbReference>
<dbReference type="Gramene" id="AET2Gv20431200.3">
    <property type="protein sequence ID" value="AET2Gv20431200.3"/>
    <property type="gene ID" value="AET2Gv20431200"/>
</dbReference>
<dbReference type="GO" id="GO:0005634">
    <property type="term" value="C:nucleus"/>
    <property type="evidence" value="ECO:0007669"/>
    <property type="project" value="UniProtKB-SubCell"/>
</dbReference>
<dbReference type="GO" id="GO:0000978">
    <property type="term" value="F:RNA polymerase II cis-regulatory region sequence-specific DNA binding"/>
    <property type="evidence" value="ECO:0007669"/>
    <property type="project" value="TreeGrafter"/>
</dbReference>
<evidence type="ECO:0000256" key="6">
    <source>
        <dbReference type="ARBA" id="ARBA00023242"/>
    </source>
</evidence>
<dbReference type="Pfam" id="PF00447">
    <property type="entry name" value="HSF_DNA-bind"/>
    <property type="match status" value="1"/>
</dbReference>
<dbReference type="InterPro" id="IPR000232">
    <property type="entry name" value="HSF_DNA-bd"/>
</dbReference>
<keyword evidence="12" id="KW-1185">Reference proteome</keyword>